<comment type="caution">
    <text evidence="7">The sequence shown here is derived from an EMBL/GenBank/DDBJ whole genome shotgun (WGS) entry which is preliminary data.</text>
</comment>
<comment type="subcellular location">
    <subcellularLocation>
        <location evidence="1">Membrane</location>
        <topology evidence="1">Single-pass membrane protein</topology>
    </subcellularLocation>
</comment>
<evidence type="ECO:0000256" key="1">
    <source>
        <dbReference type="ARBA" id="ARBA00004167"/>
    </source>
</evidence>
<dbReference type="SUPFAM" id="SSF54523">
    <property type="entry name" value="Pili subunits"/>
    <property type="match status" value="1"/>
</dbReference>
<dbReference type="InterPro" id="IPR045584">
    <property type="entry name" value="Pilin-like"/>
</dbReference>
<dbReference type="NCBIfam" id="TIGR02532">
    <property type="entry name" value="IV_pilin_GFxxxE"/>
    <property type="match status" value="1"/>
</dbReference>
<evidence type="ECO:0000256" key="4">
    <source>
        <dbReference type="ARBA" id="ARBA00022989"/>
    </source>
</evidence>
<keyword evidence="5 6" id="KW-0472">Membrane</keyword>
<dbReference type="PROSITE" id="PS00409">
    <property type="entry name" value="PROKAR_NTER_METHYL"/>
    <property type="match status" value="1"/>
</dbReference>
<sequence>MRKGFTLIELMVVVVIIGILAAIAIPNFISMQKRAKEASTKNNMHTCQLAAEDFSTITEGLYACDFAMTVGAVRTAVYGAGDPLANDPRSIGGVANGNPTPPNILLPQTMHNPIVGANNTFQTPCIAAHAAATSGTVGYEAYDVTGAVTNLAGDAVSYQINGDGVDDLLPLVLSSGQ</sequence>
<keyword evidence="2" id="KW-0488">Methylation</keyword>
<name>A0A9C9K102_UNCW3</name>
<dbReference type="InterPro" id="IPR012902">
    <property type="entry name" value="N_methyl_site"/>
</dbReference>
<feature type="transmembrane region" description="Helical" evidence="6">
    <location>
        <begin position="6"/>
        <end position="29"/>
    </location>
</feature>
<keyword evidence="4 6" id="KW-1133">Transmembrane helix</keyword>
<accession>A0A9C9K102</accession>
<proteinExistence type="predicted"/>
<dbReference type="Proteomes" id="UP000885826">
    <property type="component" value="Unassembled WGS sequence"/>
</dbReference>
<evidence type="ECO:0000313" key="7">
    <source>
        <dbReference type="EMBL" id="HEC79134.1"/>
    </source>
</evidence>
<evidence type="ECO:0000313" key="8">
    <source>
        <dbReference type="Proteomes" id="UP000885826"/>
    </source>
</evidence>
<dbReference type="EMBL" id="DRIG01000090">
    <property type="protein sequence ID" value="HEC79134.1"/>
    <property type="molecule type" value="Genomic_DNA"/>
</dbReference>
<dbReference type="Gene3D" id="3.30.700.10">
    <property type="entry name" value="Glycoprotein, Type 4 Pilin"/>
    <property type="match status" value="1"/>
</dbReference>
<evidence type="ECO:0000256" key="5">
    <source>
        <dbReference type="ARBA" id="ARBA00023136"/>
    </source>
</evidence>
<organism evidence="7 8">
    <name type="scientific">candidate division WOR-3 bacterium</name>
    <dbReference type="NCBI Taxonomy" id="2052148"/>
    <lineage>
        <taxon>Bacteria</taxon>
        <taxon>Bacteria division WOR-3</taxon>
    </lineage>
</organism>
<evidence type="ECO:0000256" key="2">
    <source>
        <dbReference type="ARBA" id="ARBA00022481"/>
    </source>
</evidence>
<dbReference type="PANTHER" id="PTHR30093">
    <property type="entry name" value="GENERAL SECRETION PATHWAY PROTEIN G"/>
    <property type="match status" value="1"/>
</dbReference>
<dbReference type="GO" id="GO:0016020">
    <property type="term" value="C:membrane"/>
    <property type="evidence" value="ECO:0007669"/>
    <property type="project" value="UniProtKB-SubCell"/>
</dbReference>
<gene>
    <name evidence="7" type="ORF">ENI34_08355</name>
</gene>
<dbReference type="Pfam" id="PF07963">
    <property type="entry name" value="N_methyl"/>
    <property type="match status" value="1"/>
</dbReference>
<evidence type="ECO:0000256" key="3">
    <source>
        <dbReference type="ARBA" id="ARBA00022692"/>
    </source>
</evidence>
<protein>
    <submittedName>
        <fullName evidence="7">Type II secretion system protein</fullName>
    </submittedName>
</protein>
<keyword evidence="3 6" id="KW-0812">Transmembrane</keyword>
<reference evidence="7" key="1">
    <citation type="journal article" date="2020" name="mSystems">
        <title>Genome- and Community-Level Interaction Insights into Carbon Utilization and Element Cycling Functions of Hydrothermarchaeota in Hydrothermal Sediment.</title>
        <authorList>
            <person name="Zhou Z."/>
            <person name="Liu Y."/>
            <person name="Xu W."/>
            <person name="Pan J."/>
            <person name="Luo Z.H."/>
            <person name="Li M."/>
        </authorList>
    </citation>
    <scope>NUCLEOTIDE SEQUENCE</scope>
    <source>
        <strain evidence="7">HyVt-388</strain>
    </source>
</reference>
<dbReference type="AlphaFoldDB" id="A0A9C9K102"/>
<dbReference type="PANTHER" id="PTHR30093:SF44">
    <property type="entry name" value="TYPE II SECRETION SYSTEM CORE PROTEIN G"/>
    <property type="match status" value="1"/>
</dbReference>
<evidence type="ECO:0000256" key="6">
    <source>
        <dbReference type="SAM" id="Phobius"/>
    </source>
</evidence>